<dbReference type="SUPFAM" id="SSF56281">
    <property type="entry name" value="Metallo-hydrolase/oxidoreductase"/>
    <property type="match status" value="1"/>
</dbReference>
<dbReference type="GO" id="GO:0005886">
    <property type="term" value="C:plasma membrane"/>
    <property type="evidence" value="ECO:0007669"/>
    <property type="project" value="UniProtKB-SubCell"/>
</dbReference>
<evidence type="ECO:0000313" key="9">
    <source>
        <dbReference type="Proteomes" id="UP000264492"/>
    </source>
</evidence>
<dbReference type="InterPro" id="IPR036866">
    <property type="entry name" value="RibonucZ/Hydroxyglut_hydro"/>
</dbReference>
<proteinExistence type="predicted"/>
<dbReference type="OrthoDB" id="9761531at2"/>
<feature type="transmembrane region" description="Helical" evidence="6">
    <location>
        <begin position="412"/>
        <end position="430"/>
    </location>
</feature>
<keyword evidence="4 6" id="KW-1133">Transmembrane helix</keyword>
<evidence type="ECO:0000256" key="2">
    <source>
        <dbReference type="ARBA" id="ARBA00022475"/>
    </source>
</evidence>
<dbReference type="CDD" id="cd07731">
    <property type="entry name" value="ComA-like_MBL-fold"/>
    <property type="match status" value="1"/>
</dbReference>
<dbReference type="PANTHER" id="PTHR30619">
    <property type="entry name" value="DNA INTERNALIZATION/COMPETENCE PROTEIN COMEC/REC2"/>
    <property type="match status" value="1"/>
</dbReference>
<feature type="domain" description="Metallo-beta-lactamase" evidence="7">
    <location>
        <begin position="533"/>
        <end position="722"/>
    </location>
</feature>
<comment type="caution">
    <text evidence="8">The sequence shown here is derived from an EMBL/GenBank/DDBJ whole genome shotgun (WGS) entry which is preliminary data.</text>
</comment>
<feature type="transmembrane region" description="Helical" evidence="6">
    <location>
        <begin position="34"/>
        <end position="52"/>
    </location>
</feature>
<protein>
    <submittedName>
        <fullName evidence="8">DUF4131 domain-containing protein</fullName>
    </submittedName>
</protein>
<feature type="transmembrane region" description="Helical" evidence="6">
    <location>
        <begin position="384"/>
        <end position="406"/>
    </location>
</feature>
<dbReference type="Pfam" id="PF03772">
    <property type="entry name" value="Competence"/>
    <property type="match status" value="1"/>
</dbReference>
<dbReference type="Gene3D" id="3.60.15.10">
    <property type="entry name" value="Ribonuclease Z/Hydroxyacylglutathione hydrolase-like"/>
    <property type="match status" value="1"/>
</dbReference>
<keyword evidence="9" id="KW-1185">Reference proteome</keyword>
<reference evidence="8 9" key="1">
    <citation type="submission" date="2018-08" db="EMBL/GenBank/DDBJ databases">
        <title>Lysobacter sp. zong2l5, whole genome shotgun sequence.</title>
        <authorList>
            <person name="Zhang X."/>
            <person name="Feng G."/>
            <person name="Zhu H."/>
        </authorList>
    </citation>
    <scope>NUCLEOTIDE SEQUENCE [LARGE SCALE GENOMIC DNA]</scope>
    <source>
        <strain evidence="9">zong2l5</strain>
    </source>
</reference>
<evidence type="ECO:0000256" key="1">
    <source>
        <dbReference type="ARBA" id="ARBA00004651"/>
    </source>
</evidence>
<evidence type="ECO:0000256" key="3">
    <source>
        <dbReference type="ARBA" id="ARBA00022692"/>
    </source>
</evidence>
<keyword evidence="2" id="KW-1003">Cell membrane</keyword>
<feature type="transmembrane region" description="Helical" evidence="6">
    <location>
        <begin position="290"/>
        <end position="309"/>
    </location>
</feature>
<feature type="transmembrane region" description="Helical" evidence="6">
    <location>
        <begin position="58"/>
        <end position="80"/>
    </location>
</feature>
<evidence type="ECO:0000256" key="4">
    <source>
        <dbReference type="ARBA" id="ARBA00022989"/>
    </source>
</evidence>
<name>A0A371K332_9GAMM</name>
<dbReference type="Pfam" id="PF13567">
    <property type="entry name" value="DUF4131"/>
    <property type="match status" value="1"/>
</dbReference>
<sequence length="797" mass="85986">MANAPPNPPFAPLGPAVAAAALLGAVAGLSVPQLWPVPALLALLLSALTLWWRSRRSVRLLGALILGFAWAGLHAAYALSLQLPTDWGRRPIEVAGRIVDLPVHEPRRTVFLFRVDDDATQSNALRGRELRLSWYSEDRAARARLRAGQAWRWQARLRAPRGLRNPGVGDAEKYALMQGLTATGVLFAPERGSLLTPASGLQALRERLSGRIAESVVAPSSRFVRALALGDTRALDDRDWELLRANGLTHLIAISGFHVGLVAGFFALLARGLWWVWPALGRQVPRPMGAATAAAIGALLYAALAGFALPTVRTLLMIAVVAGLRLSRRRFDGAATLALVALAVWLVDPLALLGAGFWLSFLGVAWLMWCLPHGAGQRSLLRDFLSAQGVATLGLLPLCAALFGQASLAGPFANLIAVPWWSLVVVPLALLGTGLELLHAGWGSAVWRLAAWCFDASWPLFEHLGSGRLALWWLPEPRWFALPLALLGAFWLLLPRGTPGKPLAALLWLPLLWPDRDLPVPGQVELNVIDVGQGLSVHVRTARHELLYDFGPAAPEGYDAGERAVVPALRALGVRSLDRVVLSHGDNDHAGGLQAVLRAYPARQRSAPEGVGLTGLRPCVAGEAWTWDGVRFRFLHPPPYFPYLRNESSCVLRIETDRGAVLLTGDIGQIVERDLVRRARERGGGALRAEVVLVAHHGSRGSSDPAFVAATGARHALVSSGYGNRYGHPKPQVLARWRAAGARTWDTAQAGALRLRLGPPIAAGTVRVETRRQAHPRLWDAARRTGAAPAGLSYRPE</sequence>
<evidence type="ECO:0000259" key="7">
    <source>
        <dbReference type="SMART" id="SM00849"/>
    </source>
</evidence>
<feature type="transmembrane region" description="Helical" evidence="6">
    <location>
        <begin position="248"/>
        <end position="270"/>
    </location>
</feature>
<evidence type="ECO:0000256" key="6">
    <source>
        <dbReference type="SAM" id="Phobius"/>
    </source>
</evidence>
<evidence type="ECO:0000256" key="5">
    <source>
        <dbReference type="ARBA" id="ARBA00023136"/>
    </source>
</evidence>
<feature type="transmembrane region" description="Helical" evidence="6">
    <location>
        <begin position="12"/>
        <end position="29"/>
    </location>
</feature>
<dbReference type="InterPro" id="IPR052159">
    <property type="entry name" value="Competence_DNA_uptake"/>
</dbReference>
<dbReference type="SMART" id="SM00849">
    <property type="entry name" value="Lactamase_B"/>
    <property type="match status" value="1"/>
</dbReference>
<dbReference type="AlphaFoldDB" id="A0A371K332"/>
<evidence type="ECO:0000313" key="8">
    <source>
        <dbReference type="EMBL" id="RDZ28313.1"/>
    </source>
</evidence>
<dbReference type="InterPro" id="IPR025405">
    <property type="entry name" value="DUF4131"/>
</dbReference>
<keyword evidence="3 6" id="KW-0812">Transmembrane</keyword>
<dbReference type="Proteomes" id="UP000264492">
    <property type="component" value="Unassembled WGS sequence"/>
</dbReference>
<dbReference type="Pfam" id="PF00753">
    <property type="entry name" value="Lactamase_B"/>
    <property type="match status" value="1"/>
</dbReference>
<dbReference type="InterPro" id="IPR001279">
    <property type="entry name" value="Metallo-B-lactamas"/>
</dbReference>
<dbReference type="InterPro" id="IPR004477">
    <property type="entry name" value="ComEC_N"/>
</dbReference>
<organism evidence="8 9">
    <name type="scientific">Lysobacter silvisoli</name>
    <dbReference type="NCBI Taxonomy" id="2293254"/>
    <lineage>
        <taxon>Bacteria</taxon>
        <taxon>Pseudomonadati</taxon>
        <taxon>Pseudomonadota</taxon>
        <taxon>Gammaproteobacteria</taxon>
        <taxon>Lysobacterales</taxon>
        <taxon>Lysobacteraceae</taxon>
        <taxon>Lysobacter</taxon>
    </lineage>
</organism>
<dbReference type="PANTHER" id="PTHR30619:SF1">
    <property type="entry name" value="RECOMBINATION PROTEIN 2"/>
    <property type="match status" value="1"/>
</dbReference>
<dbReference type="NCBIfam" id="TIGR00360">
    <property type="entry name" value="ComEC_N-term"/>
    <property type="match status" value="1"/>
</dbReference>
<accession>A0A371K332</accession>
<keyword evidence="5 6" id="KW-0472">Membrane</keyword>
<comment type="subcellular location">
    <subcellularLocation>
        <location evidence="1">Cell membrane</location>
        <topology evidence="1">Multi-pass membrane protein</topology>
    </subcellularLocation>
</comment>
<gene>
    <name evidence="8" type="ORF">DX914_03995</name>
</gene>
<dbReference type="EMBL" id="QTSU01000001">
    <property type="protein sequence ID" value="RDZ28313.1"/>
    <property type="molecule type" value="Genomic_DNA"/>
</dbReference>
<dbReference type="InterPro" id="IPR035681">
    <property type="entry name" value="ComA-like_MBL"/>
</dbReference>